<evidence type="ECO:0000256" key="4">
    <source>
        <dbReference type="SAM" id="Phobius"/>
    </source>
</evidence>
<feature type="transmembrane region" description="Helical" evidence="4">
    <location>
        <begin position="658"/>
        <end position="678"/>
    </location>
</feature>
<dbReference type="SUPFAM" id="SSF53448">
    <property type="entry name" value="Nucleotide-diphospho-sugar transferases"/>
    <property type="match status" value="1"/>
</dbReference>
<dbReference type="Gene3D" id="3.90.550.10">
    <property type="entry name" value="Spore Coat Polysaccharide Biosynthesis Protein SpsA, Chain A"/>
    <property type="match status" value="1"/>
</dbReference>
<dbReference type="InterPro" id="IPR029044">
    <property type="entry name" value="Nucleotide-diphossugar_trans"/>
</dbReference>
<evidence type="ECO:0000256" key="1">
    <source>
        <dbReference type="ARBA" id="ARBA00006739"/>
    </source>
</evidence>
<evidence type="ECO:0000259" key="5">
    <source>
        <dbReference type="PROSITE" id="PS51677"/>
    </source>
</evidence>
<dbReference type="RefSeq" id="WP_139097239.1">
    <property type="nucleotide sequence ID" value="NZ_VDFW01000010.1"/>
</dbReference>
<evidence type="ECO:0000313" key="6">
    <source>
        <dbReference type="EMBL" id="TNC25854.1"/>
    </source>
</evidence>
<dbReference type="GO" id="GO:0016757">
    <property type="term" value="F:glycosyltransferase activity"/>
    <property type="evidence" value="ECO:0007669"/>
    <property type="project" value="UniProtKB-KW"/>
</dbReference>
<proteinExistence type="inferred from homology"/>
<evidence type="ECO:0000313" key="7">
    <source>
        <dbReference type="Proteomes" id="UP000305546"/>
    </source>
</evidence>
<dbReference type="Pfam" id="PF01522">
    <property type="entry name" value="Polysacc_deac_1"/>
    <property type="match status" value="1"/>
</dbReference>
<sequence>MPRPRKGARAPRAHWLLFGLLLSAVCALLTFDLLVSGQLGGHEIQPGGARDFVPAAALSGGSVIDPREPSVRHLPDRTMALTVVDGPDPESTPGLLDALARHHVHATFFVTGANAARHPGLVRRILAGGNEIGNGTMTRPDLRQVGDDRVQLELRATDLVLAGAAGITADLVQLPYAATAASLDYDAWKAILRIGNGGRQVVVADTDAGTAAGQIVAKSLPRDDRGTVLLMHDSVGTAAALDRLLPALRDRGWRIDSVGGALNVSGTTSEAGLLDRGTGLLLIGAVQVSGWVAGALRFLLLAATALAVLRSAVVLIVTPVHVRRARRWRPPRRIDDRVTVIIPAYNEETGIAATIRSALASRHPVDVIVVDDGSTDGTVEVVRRLRRRVPAVRLLRQSNAGKAAALNSGLSAARTEFVVMVDGDTILDRDAVARLVAHFGDASVGAVSGNAKVGNRQGLLGRWQHIEYVIGFNLDRRVYDTLRCMPTVPGAIGAFRRSAVRRAGGVSVDTLAEDTDLTMALERAGWRVAYEENAVAWTEAPATIGQLWKQRYRWCYGTLQASWKHRRALIERGAAGKLGRRGLPYLVLFQVVLQVIAPVIDLVGFFGLFTQDAVSIAAIWLGFLLLQAVPGVVAFKLDGERLRPLLTLPLQQIVYRQLMYLVVIQSVVTALAGARLPWHKLDRRGQPGVRVRSGRPAR</sequence>
<comment type="similarity">
    <text evidence="1">Belongs to the glycosyltransferase 2 family.</text>
</comment>
<name>A0A5C4M3X0_9PSEU</name>
<dbReference type="PANTHER" id="PTHR43630">
    <property type="entry name" value="POLY-BETA-1,6-N-ACETYL-D-GLUCOSAMINE SYNTHASE"/>
    <property type="match status" value="1"/>
</dbReference>
<dbReference type="Gene3D" id="3.20.20.370">
    <property type="entry name" value="Glycoside hydrolase/deacetylase"/>
    <property type="match status" value="1"/>
</dbReference>
<dbReference type="InterPro" id="IPR002509">
    <property type="entry name" value="NODB_dom"/>
</dbReference>
<evidence type="ECO:0000256" key="3">
    <source>
        <dbReference type="ARBA" id="ARBA00022679"/>
    </source>
</evidence>
<dbReference type="InterPro" id="IPR011330">
    <property type="entry name" value="Glyco_hydro/deAcase_b/a-brl"/>
</dbReference>
<dbReference type="SUPFAM" id="SSF88713">
    <property type="entry name" value="Glycoside hydrolase/deacetylase"/>
    <property type="match status" value="1"/>
</dbReference>
<keyword evidence="7" id="KW-1185">Reference proteome</keyword>
<dbReference type="PROSITE" id="PS51677">
    <property type="entry name" value="NODB"/>
    <property type="match status" value="1"/>
</dbReference>
<keyword evidence="3 6" id="KW-0808">Transferase</keyword>
<keyword evidence="4" id="KW-0812">Transmembrane</keyword>
<keyword evidence="2" id="KW-0328">Glycosyltransferase</keyword>
<keyword evidence="4" id="KW-0472">Membrane</keyword>
<gene>
    <name evidence="6" type="ORF">FG385_14555</name>
</gene>
<keyword evidence="4" id="KW-1133">Transmembrane helix</keyword>
<dbReference type="CDD" id="cd06423">
    <property type="entry name" value="CESA_like"/>
    <property type="match status" value="1"/>
</dbReference>
<dbReference type="Pfam" id="PF13641">
    <property type="entry name" value="Glyco_tranf_2_3"/>
    <property type="match status" value="1"/>
</dbReference>
<evidence type="ECO:0000256" key="2">
    <source>
        <dbReference type="ARBA" id="ARBA00022676"/>
    </source>
</evidence>
<dbReference type="PANTHER" id="PTHR43630:SF1">
    <property type="entry name" value="POLY-BETA-1,6-N-ACETYL-D-GLUCOSAMINE SYNTHASE"/>
    <property type="match status" value="1"/>
</dbReference>
<dbReference type="EMBL" id="VDFW01000010">
    <property type="protein sequence ID" value="TNC25854.1"/>
    <property type="molecule type" value="Genomic_DNA"/>
</dbReference>
<dbReference type="Proteomes" id="UP000305546">
    <property type="component" value="Unassembled WGS sequence"/>
</dbReference>
<feature type="transmembrane region" description="Helical" evidence="4">
    <location>
        <begin position="615"/>
        <end position="637"/>
    </location>
</feature>
<reference evidence="6 7" key="1">
    <citation type="submission" date="2019-06" db="EMBL/GenBank/DDBJ databases">
        <title>Amycolatopsis alkalitolerans sp. nov., isolated from Gastrodia elata Blume.</title>
        <authorList>
            <person name="Narsing Rao M.P."/>
            <person name="Li W.J."/>
        </authorList>
    </citation>
    <scope>NUCLEOTIDE SEQUENCE [LARGE SCALE GENOMIC DNA]</scope>
    <source>
        <strain evidence="6 7">SYSUP0005</strain>
    </source>
</reference>
<feature type="transmembrane region" description="Helical" evidence="4">
    <location>
        <begin position="585"/>
        <end position="609"/>
    </location>
</feature>
<dbReference type="OrthoDB" id="9763050at2"/>
<comment type="caution">
    <text evidence="6">The sequence shown here is derived from an EMBL/GenBank/DDBJ whole genome shotgun (WGS) entry which is preliminary data.</text>
</comment>
<dbReference type="GO" id="GO:0016810">
    <property type="term" value="F:hydrolase activity, acting on carbon-nitrogen (but not peptide) bonds"/>
    <property type="evidence" value="ECO:0007669"/>
    <property type="project" value="InterPro"/>
</dbReference>
<feature type="domain" description="NodB homology" evidence="5">
    <location>
        <begin position="77"/>
        <end position="256"/>
    </location>
</feature>
<organism evidence="6 7">
    <name type="scientific">Amycolatopsis alkalitolerans</name>
    <dbReference type="NCBI Taxonomy" id="2547244"/>
    <lineage>
        <taxon>Bacteria</taxon>
        <taxon>Bacillati</taxon>
        <taxon>Actinomycetota</taxon>
        <taxon>Actinomycetes</taxon>
        <taxon>Pseudonocardiales</taxon>
        <taxon>Pseudonocardiaceae</taxon>
        <taxon>Amycolatopsis</taxon>
    </lineage>
</organism>
<dbReference type="GO" id="GO:0005975">
    <property type="term" value="P:carbohydrate metabolic process"/>
    <property type="evidence" value="ECO:0007669"/>
    <property type="project" value="InterPro"/>
</dbReference>
<dbReference type="AlphaFoldDB" id="A0A5C4M3X0"/>
<accession>A0A5C4M3X0</accession>
<protein>
    <submittedName>
        <fullName evidence="6">Glycosyltransferase</fullName>
    </submittedName>
</protein>